<comment type="caution">
    <text evidence="1">The sequence shown here is derived from an EMBL/GenBank/DDBJ whole genome shotgun (WGS) entry which is preliminary data.</text>
</comment>
<reference evidence="1 2" key="1">
    <citation type="submission" date="2021-06" db="EMBL/GenBank/DDBJ databases">
        <title>Description of novel taxa of the family Lachnospiraceae.</title>
        <authorList>
            <person name="Chaplin A.V."/>
            <person name="Sokolova S.R."/>
            <person name="Pikina A.P."/>
            <person name="Korzhanova M."/>
            <person name="Belova V."/>
            <person name="Korostin D."/>
            <person name="Efimov B.A."/>
        </authorList>
    </citation>
    <scope>NUCLEOTIDE SEQUENCE [LARGE SCALE GENOMIC DNA]</scope>
    <source>
        <strain evidence="1 2">ASD4241</strain>
    </source>
</reference>
<dbReference type="InterPro" id="IPR029044">
    <property type="entry name" value="Nucleotide-diphossugar_trans"/>
</dbReference>
<dbReference type="SUPFAM" id="SSF53448">
    <property type="entry name" value="Nucleotide-diphospho-sugar transferases"/>
    <property type="match status" value="1"/>
</dbReference>
<organism evidence="1 2">
    <name type="scientific">Diplocloster modestus</name>
    <dbReference type="NCBI Taxonomy" id="2850322"/>
    <lineage>
        <taxon>Bacteria</taxon>
        <taxon>Bacillati</taxon>
        <taxon>Bacillota</taxon>
        <taxon>Clostridia</taxon>
        <taxon>Lachnospirales</taxon>
        <taxon>Lachnospiraceae</taxon>
        <taxon>Diplocloster</taxon>
    </lineage>
</organism>
<evidence type="ECO:0000313" key="2">
    <source>
        <dbReference type="Proteomes" id="UP001314681"/>
    </source>
</evidence>
<dbReference type="Proteomes" id="UP001314681">
    <property type="component" value="Unassembled WGS sequence"/>
</dbReference>
<dbReference type="RefSeq" id="WP_238726285.1">
    <property type="nucleotide sequence ID" value="NZ_JAHQCX010000002.1"/>
</dbReference>
<dbReference type="CDD" id="cd00761">
    <property type="entry name" value="Glyco_tranf_GTA_type"/>
    <property type="match status" value="1"/>
</dbReference>
<accession>A0ABS6K3V2</accession>
<dbReference type="EMBL" id="JAHQCX010000002">
    <property type="protein sequence ID" value="MBU9725172.1"/>
    <property type="molecule type" value="Genomic_DNA"/>
</dbReference>
<gene>
    <name evidence="1" type="ORF">KTH90_04005</name>
</gene>
<proteinExistence type="predicted"/>
<keyword evidence="2" id="KW-1185">Reference proteome</keyword>
<dbReference type="Gene3D" id="3.90.550.10">
    <property type="entry name" value="Spore Coat Polysaccharide Biosynthesis Protein SpsA, Chain A"/>
    <property type="match status" value="1"/>
</dbReference>
<name>A0ABS6K3V2_9FIRM</name>
<protein>
    <submittedName>
        <fullName evidence="1">Glycosyltransferase family 2 protein</fullName>
    </submittedName>
</protein>
<dbReference type="PANTHER" id="PTHR33604">
    <property type="entry name" value="OSJNBA0004B13.7 PROTEIN"/>
    <property type="match status" value="1"/>
</dbReference>
<sequence length="389" mass="45509">MQCAIVVAAYNRKELLQRVLKCVEEADYSGFKNIELVISLDRAKNHNEMFEIADEFQWNYGRKQVILHEKRLGLRKHFVFCGDLTQEYGPVIFLEDDIVVNKYYYLMANRLAEKYIGDVRIAGASLYSLSFSETAQRPFTPLQDGTDVYFCGMMSWAPVYFPEQWKGFKAWYSSLDGKEPDFEKLPADVKNWPATSFKKLHIQYMIDHQQFFVYTRNSCATNFSEPGEHYRHDTDKLQISMILRDKPLNTFPDFSDSYSIYDANLELLPSVLKALRPELQTYDFEMDLYGKKQPGDIHKKFLLTVRKSRVPLKSYGRKMVPQEMNIIYGIEGHVFVLSETKDVLFRSRSFRKLVSDVLYDIKGSTVLKIVLADIIWSISFIKSRLHKNR</sequence>
<dbReference type="PANTHER" id="PTHR33604:SF3">
    <property type="entry name" value="OSJNBA0004B13.7 PROTEIN"/>
    <property type="match status" value="1"/>
</dbReference>
<evidence type="ECO:0000313" key="1">
    <source>
        <dbReference type="EMBL" id="MBU9725172.1"/>
    </source>
</evidence>